<dbReference type="Proteomes" id="UP000077266">
    <property type="component" value="Unassembled WGS sequence"/>
</dbReference>
<reference evidence="3 4" key="1">
    <citation type="journal article" date="2016" name="Mol. Biol. Evol.">
        <title>Comparative Genomics of Early-Diverging Mushroom-Forming Fungi Provides Insights into the Origins of Lignocellulose Decay Capabilities.</title>
        <authorList>
            <person name="Nagy L.G."/>
            <person name="Riley R."/>
            <person name="Tritt A."/>
            <person name="Adam C."/>
            <person name="Daum C."/>
            <person name="Floudas D."/>
            <person name="Sun H."/>
            <person name="Yadav J.S."/>
            <person name="Pangilinan J."/>
            <person name="Larsson K.H."/>
            <person name="Matsuura K."/>
            <person name="Barry K."/>
            <person name="Labutti K."/>
            <person name="Kuo R."/>
            <person name="Ohm R.A."/>
            <person name="Bhattacharya S.S."/>
            <person name="Shirouzu T."/>
            <person name="Yoshinaga Y."/>
            <person name="Martin F.M."/>
            <person name="Grigoriev I.V."/>
            <person name="Hibbett D.S."/>
        </authorList>
    </citation>
    <scope>NUCLEOTIDE SEQUENCE [LARGE SCALE GENOMIC DNA]</scope>
    <source>
        <strain evidence="3 4">HHB12029</strain>
    </source>
</reference>
<dbReference type="OrthoDB" id="10620683at2759"/>
<gene>
    <name evidence="3" type="ORF">EXIGLDRAFT_794470</name>
</gene>
<feature type="transmembrane region" description="Helical" evidence="2">
    <location>
        <begin position="228"/>
        <end position="249"/>
    </location>
</feature>
<dbReference type="InterPro" id="IPR008972">
    <property type="entry name" value="Cupredoxin"/>
</dbReference>
<keyword evidence="2" id="KW-0812">Transmembrane</keyword>
<keyword evidence="2" id="KW-1133">Transmembrane helix</keyword>
<evidence type="ECO:0008006" key="5">
    <source>
        <dbReference type="Google" id="ProtNLM"/>
    </source>
</evidence>
<dbReference type="Gene3D" id="2.60.40.420">
    <property type="entry name" value="Cupredoxins - blue copper proteins"/>
    <property type="match status" value="1"/>
</dbReference>
<sequence>MSCINTAIGNLSSIQSVAPMSSLQFMLAAVATWAISPLMVQCMIINIGFPPLNATLNGPVTPIAINASRGDILIWTFDDAAKKANHSVVQVSFDDPCSPLADGFASPIGALNEADFAIMITDDSAPASADHLHNHCQEGEVGFVSPQAQIGPNESDQTIRTLGIKLPTAPYSPALANISASGLGSGVGAQVVDAQAAETSTTGSIHTSTASGAIATSTPTQSQPSSTFMIRSAPLVLIAVCTGLILVSLL</sequence>
<dbReference type="EMBL" id="KV425898">
    <property type="protein sequence ID" value="KZW00757.1"/>
    <property type="molecule type" value="Genomic_DNA"/>
</dbReference>
<feature type="compositionally biased region" description="Low complexity" evidence="1">
    <location>
        <begin position="207"/>
        <end position="225"/>
    </location>
</feature>
<proteinExistence type="predicted"/>
<evidence type="ECO:0000313" key="4">
    <source>
        <dbReference type="Proteomes" id="UP000077266"/>
    </source>
</evidence>
<keyword evidence="2" id="KW-0472">Membrane</keyword>
<dbReference type="InParanoid" id="A0A165NHJ5"/>
<keyword evidence="4" id="KW-1185">Reference proteome</keyword>
<organism evidence="3 4">
    <name type="scientific">Exidia glandulosa HHB12029</name>
    <dbReference type="NCBI Taxonomy" id="1314781"/>
    <lineage>
        <taxon>Eukaryota</taxon>
        <taxon>Fungi</taxon>
        <taxon>Dikarya</taxon>
        <taxon>Basidiomycota</taxon>
        <taxon>Agaricomycotina</taxon>
        <taxon>Agaricomycetes</taxon>
        <taxon>Auriculariales</taxon>
        <taxon>Exidiaceae</taxon>
        <taxon>Exidia</taxon>
    </lineage>
</organism>
<accession>A0A165NHJ5</accession>
<dbReference type="AlphaFoldDB" id="A0A165NHJ5"/>
<feature type="region of interest" description="Disordered" evidence="1">
    <location>
        <begin position="202"/>
        <end position="225"/>
    </location>
</feature>
<name>A0A165NHJ5_EXIGL</name>
<evidence type="ECO:0000256" key="2">
    <source>
        <dbReference type="SAM" id="Phobius"/>
    </source>
</evidence>
<evidence type="ECO:0000256" key="1">
    <source>
        <dbReference type="SAM" id="MobiDB-lite"/>
    </source>
</evidence>
<dbReference type="SUPFAM" id="SSF49503">
    <property type="entry name" value="Cupredoxins"/>
    <property type="match status" value="1"/>
</dbReference>
<protein>
    <recommendedName>
        <fullName evidence="5">Cupredoxin</fullName>
    </recommendedName>
</protein>
<evidence type="ECO:0000313" key="3">
    <source>
        <dbReference type="EMBL" id="KZW00757.1"/>
    </source>
</evidence>